<dbReference type="AlphaFoldDB" id="E1YEM0"/>
<gene>
    <name evidence="1" type="ORF">N47_P17190</name>
</gene>
<evidence type="ECO:0000313" key="1">
    <source>
        <dbReference type="EMBL" id="CBX29014.1"/>
    </source>
</evidence>
<reference evidence="1" key="1">
    <citation type="journal article" date="2011" name="Environ. Microbiol.">
        <title>Genomic insights into the metabolic potential of the polycyclic aromatic hydrocarbon degrading sulfate-reducing Deltaproteobacterium N47.</title>
        <authorList>
            <person name="Bergmann F."/>
            <person name="Selesi D."/>
            <person name="Weinmaier T."/>
            <person name="Tischler P."/>
            <person name="Rattei T."/>
            <person name="Meckenstock R.U."/>
        </authorList>
    </citation>
    <scope>NUCLEOTIDE SEQUENCE</scope>
</reference>
<sequence length="222" mass="23486">MSNEDSSRPVPLLGDISLEYISSIKHSIEGGFISARIPGLDGEVHQRNGRPSHRIFIEGVLFGEEVSENLETLQTAAQTGEELTFSADITTALDIAHVIINRFEVYETAGRPNYYTYSLSLTESPPLPPPAEVSGFGGLDGFGFGDLGFDTDIMGDLTDLAGDIAGALDGAMNLLDQLGALADLDGLSVDGILQPIQNVADNLSPIADQLGAGMSNLTELFS</sequence>
<name>E1YEM0_9BACT</name>
<evidence type="ECO:0008006" key="2">
    <source>
        <dbReference type="Google" id="ProtNLM"/>
    </source>
</evidence>
<protein>
    <recommendedName>
        <fullName evidence="2">DNA circulation N-terminal domain-containing protein</fullName>
    </recommendedName>
</protein>
<proteinExistence type="predicted"/>
<accession>E1YEM0</accession>
<dbReference type="EMBL" id="FR695871">
    <property type="protein sequence ID" value="CBX29014.1"/>
    <property type="molecule type" value="Genomic_DNA"/>
</dbReference>
<organism evidence="1">
    <name type="scientific">uncultured Desulfobacterium sp</name>
    <dbReference type="NCBI Taxonomy" id="201089"/>
    <lineage>
        <taxon>Bacteria</taxon>
        <taxon>Pseudomonadati</taxon>
        <taxon>Thermodesulfobacteriota</taxon>
        <taxon>Desulfobacteria</taxon>
        <taxon>Desulfobacterales</taxon>
        <taxon>Desulfobacteriaceae</taxon>
        <taxon>Desulfobacterium</taxon>
        <taxon>environmental samples</taxon>
    </lineage>
</organism>